<organism evidence="5 6">
    <name type="scientific">Maricaulis maris (strain MCS10)</name>
    <name type="common">Caulobacter maris</name>
    <dbReference type="NCBI Taxonomy" id="394221"/>
    <lineage>
        <taxon>Bacteria</taxon>
        <taxon>Pseudomonadati</taxon>
        <taxon>Pseudomonadota</taxon>
        <taxon>Alphaproteobacteria</taxon>
        <taxon>Maricaulales</taxon>
        <taxon>Maricaulaceae</taxon>
        <taxon>Maricaulis</taxon>
    </lineage>
</organism>
<dbReference type="PROSITE" id="PS50850">
    <property type="entry name" value="MFS"/>
    <property type="match status" value="1"/>
</dbReference>
<proteinExistence type="predicted"/>
<dbReference type="RefSeq" id="WP_011644591.1">
    <property type="nucleotide sequence ID" value="NC_008347.1"/>
</dbReference>
<feature type="domain" description="Major facilitator superfamily (MFS) profile" evidence="4">
    <location>
        <begin position="192"/>
        <end position="437"/>
    </location>
</feature>
<evidence type="ECO:0000259" key="4">
    <source>
        <dbReference type="PROSITE" id="PS50850"/>
    </source>
</evidence>
<dbReference type="SUPFAM" id="SSF103473">
    <property type="entry name" value="MFS general substrate transporter"/>
    <property type="match status" value="2"/>
</dbReference>
<keyword evidence="1" id="KW-0812">Transmembrane</keyword>
<keyword evidence="2" id="KW-1133">Transmembrane helix</keyword>
<dbReference type="Proteomes" id="UP000001964">
    <property type="component" value="Chromosome"/>
</dbReference>
<sequence>MAGDETAEAREQAYSDFVEGNLKRNYIAHFTHGMLGMTGFRLIFAPTFVPAYLHMLTGSPIFVGIGQALIQLGAIASPVMGAAHIEHRRHVMPAAMTIGILMRVQLLGLALAGWFLTGSVLIAATFFFLLLFGFFLGSQRVAFQVVLSKVIPIRMRGRLQAWRNIAGGAIAAGLSWWAGAHLIENNAFGNGYATTFMVAFVLTSLGLAALWMFMREPESPTVKVQMGVMARVREFPQLLVNRDYRNFLIAQMMATAGRIVIPFCIIYAGRKMEVDGAAIGLFSLAFLGADTLTNLVWGTLGDRYGFRLTFILTVATWIVSLVVMIFAEQPWHFLVAFFGLGAAASGYMMSSTTLVLEFGERDDIPMRLALSTTVETTMASLGPVLGGLIASFFGLVPVFIISLVSLVAALVVLVSAVREPRHLKAESDAAVQRRISQ</sequence>
<dbReference type="InterPro" id="IPR011701">
    <property type="entry name" value="MFS"/>
</dbReference>
<name>Q0AL96_MARMM</name>
<accession>Q0AL96</accession>
<dbReference type="HOGENOM" id="CLU_048252_1_0_5"/>
<dbReference type="Pfam" id="PF07690">
    <property type="entry name" value="MFS_1"/>
    <property type="match status" value="1"/>
</dbReference>
<gene>
    <name evidence="5" type="ordered locus">Mmar10_2661</name>
</gene>
<evidence type="ECO:0000256" key="1">
    <source>
        <dbReference type="ARBA" id="ARBA00022692"/>
    </source>
</evidence>
<evidence type="ECO:0000256" key="3">
    <source>
        <dbReference type="ARBA" id="ARBA00023136"/>
    </source>
</evidence>
<dbReference type="InterPro" id="IPR020846">
    <property type="entry name" value="MFS_dom"/>
</dbReference>
<dbReference type="InterPro" id="IPR052528">
    <property type="entry name" value="Sugar_transport-like"/>
</dbReference>
<dbReference type="STRING" id="394221.Mmar10_2661"/>
<dbReference type="InterPro" id="IPR036259">
    <property type="entry name" value="MFS_trans_sf"/>
</dbReference>
<dbReference type="GO" id="GO:0022857">
    <property type="term" value="F:transmembrane transporter activity"/>
    <property type="evidence" value="ECO:0007669"/>
    <property type="project" value="InterPro"/>
</dbReference>
<reference evidence="5 6" key="1">
    <citation type="submission" date="2006-08" db="EMBL/GenBank/DDBJ databases">
        <title>Complete sequence of Maricaulis maris MCS10.</title>
        <authorList>
            <consortium name="US DOE Joint Genome Institute"/>
            <person name="Copeland A."/>
            <person name="Lucas S."/>
            <person name="Lapidus A."/>
            <person name="Barry K."/>
            <person name="Detter J.C."/>
            <person name="Glavina del Rio T."/>
            <person name="Hammon N."/>
            <person name="Israni S."/>
            <person name="Dalin E."/>
            <person name="Tice H."/>
            <person name="Pitluck S."/>
            <person name="Saunders E."/>
            <person name="Brettin T."/>
            <person name="Bruce D."/>
            <person name="Han C."/>
            <person name="Tapia R."/>
            <person name="Gilna P."/>
            <person name="Schmutz J."/>
            <person name="Larimer F."/>
            <person name="Land M."/>
            <person name="Hauser L."/>
            <person name="Kyrpides N."/>
            <person name="Mikhailova N."/>
            <person name="Viollier P."/>
            <person name="Stephens C."/>
            <person name="Richardson P."/>
        </authorList>
    </citation>
    <scope>NUCLEOTIDE SEQUENCE [LARGE SCALE GENOMIC DNA]</scope>
    <source>
        <strain evidence="5 6">MCS10</strain>
    </source>
</reference>
<keyword evidence="6" id="KW-1185">Reference proteome</keyword>
<keyword evidence="3" id="KW-0472">Membrane</keyword>
<dbReference type="PANTHER" id="PTHR23526:SF1">
    <property type="entry name" value="MAJOR FACILITATOR SUPERFAMILY MFS_1"/>
    <property type="match status" value="1"/>
</dbReference>
<dbReference type="KEGG" id="mmr:Mmar10_2661"/>
<evidence type="ECO:0000256" key="2">
    <source>
        <dbReference type="ARBA" id="ARBA00022989"/>
    </source>
</evidence>
<dbReference type="eggNOG" id="COG2814">
    <property type="taxonomic scope" value="Bacteria"/>
</dbReference>
<dbReference type="PANTHER" id="PTHR23526">
    <property type="entry name" value="INTEGRAL MEMBRANE TRANSPORT PROTEIN-RELATED"/>
    <property type="match status" value="1"/>
</dbReference>
<dbReference type="Gene3D" id="1.20.1250.20">
    <property type="entry name" value="MFS general substrate transporter like domains"/>
    <property type="match status" value="2"/>
</dbReference>
<evidence type="ECO:0000313" key="6">
    <source>
        <dbReference type="Proteomes" id="UP000001964"/>
    </source>
</evidence>
<protein>
    <submittedName>
        <fullName evidence="5">Major facilitator superfamily MFS_1</fullName>
    </submittedName>
</protein>
<evidence type="ECO:0000313" key="5">
    <source>
        <dbReference type="EMBL" id="ABI66947.1"/>
    </source>
</evidence>
<dbReference type="AlphaFoldDB" id="Q0AL96"/>
<dbReference type="EMBL" id="CP000449">
    <property type="protein sequence ID" value="ABI66947.1"/>
    <property type="molecule type" value="Genomic_DNA"/>
</dbReference>